<name>A0AC60PEJ5_IXOPE</name>
<gene>
    <name evidence="1" type="ORF">HPB47_004910</name>
</gene>
<accession>A0AC60PEJ5</accession>
<protein>
    <submittedName>
        <fullName evidence="1">Uncharacterized protein</fullName>
    </submittedName>
</protein>
<proteinExistence type="predicted"/>
<sequence length="87" mass="9909">MADNVSDMKKLLIGCEEEAAWLRLQFNANKSSVVLFSRQGEGLEPLIIQNTALSLSDFHTRFHLKLDRGRSYRPVQPIKDHDRATSP</sequence>
<evidence type="ECO:0000313" key="1">
    <source>
        <dbReference type="EMBL" id="KAG0418388.1"/>
    </source>
</evidence>
<organism evidence="1 2">
    <name type="scientific">Ixodes persulcatus</name>
    <name type="common">Taiga tick</name>
    <dbReference type="NCBI Taxonomy" id="34615"/>
    <lineage>
        <taxon>Eukaryota</taxon>
        <taxon>Metazoa</taxon>
        <taxon>Ecdysozoa</taxon>
        <taxon>Arthropoda</taxon>
        <taxon>Chelicerata</taxon>
        <taxon>Arachnida</taxon>
        <taxon>Acari</taxon>
        <taxon>Parasitiformes</taxon>
        <taxon>Ixodida</taxon>
        <taxon>Ixodoidea</taxon>
        <taxon>Ixodidae</taxon>
        <taxon>Ixodinae</taxon>
        <taxon>Ixodes</taxon>
    </lineage>
</organism>
<keyword evidence="2" id="KW-1185">Reference proteome</keyword>
<evidence type="ECO:0000313" key="2">
    <source>
        <dbReference type="Proteomes" id="UP000805193"/>
    </source>
</evidence>
<feature type="non-terminal residue" evidence="1">
    <location>
        <position position="87"/>
    </location>
</feature>
<reference evidence="1 2" key="1">
    <citation type="journal article" date="2020" name="Cell">
        <title>Large-Scale Comparative Analyses of Tick Genomes Elucidate Their Genetic Diversity and Vector Capacities.</title>
        <authorList>
            <consortium name="Tick Genome and Microbiome Consortium (TIGMIC)"/>
            <person name="Jia N."/>
            <person name="Wang J."/>
            <person name="Shi W."/>
            <person name="Du L."/>
            <person name="Sun Y."/>
            <person name="Zhan W."/>
            <person name="Jiang J.F."/>
            <person name="Wang Q."/>
            <person name="Zhang B."/>
            <person name="Ji P."/>
            <person name="Bell-Sakyi L."/>
            <person name="Cui X.M."/>
            <person name="Yuan T.T."/>
            <person name="Jiang B.G."/>
            <person name="Yang W.F."/>
            <person name="Lam T.T."/>
            <person name="Chang Q.C."/>
            <person name="Ding S.J."/>
            <person name="Wang X.J."/>
            <person name="Zhu J.G."/>
            <person name="Ruan X.D."/>
            <person name="Zhao L."/>
            <person name="Wei J.T."/>
            <person name="Ye R.Z."/>
            <person name="Que T.C."/>
            <person name="Du C.H."/>
            <person name="Zhou Y.H."/>
            <person name="Cheng J.X."/>
            <person name="Dai P.F."/>
            <person name="Guo W.B."/>
            <person name="Han X.H."/>
            <person name="Huang E.J."/>
            <person name="Li L.F."/>
            <person name="Wei W."/>
            <person name="Gao Y.C."/>
            <person name="Liu J.Z."/>
            <person name="Shao H.Z."/>
            <person name="Wang X."/>
            <person name="Wang C.C."/>
            <person name="Yang T.C."/>
            <person name="Huo Q.B."/>
            <person name="Li W."/>
            <person name="Chen H.Y."/>
            <person name="Chen S.E."/>
            <person name="Zhou L.G."/>
            <person name="Ni X.B."/>
            <person name="Tian J.H."/>
            <person name="Sheng Y."/>
            <person name="Liu T."/>
            <person name="Pan Y.S."/>
            <person name="Xia L.Y."/>
            <person name="Li J."/>
            <person name="Zhao F."/>
            <person name="Cao W.C."/>
        </authorList>
    </citation>
    <scope>NUCLEOTIDE SEQUENCE [LARGE SCALE GENOMIC DNA]</scope>
    <source>
        <strain evidence="1">Iper-2018</strain>
    </source>
</reference>
<comment type="caution">
    <text evidence="1">The sequence shown here is derived from an EMBL/GenBank/DDBJ whole genome shotgun (WGS) entry which is preliminary data.</text>
</comment>
<dbReference type="Proteomes" id="UP000805193">
    <property type="component" value="Unassembled WGS sequence"/>
</dbReference>
<dbReference type="EMBL" id="JABSTQ010010739">
    <property type="protein sequence ID" value="KAG0418388.1"/>
    <property type="molecule type" value="Genomic_DNA"/>
</dbReference>